<dbReference type="EMBL" id="CP090033">
    <property type="protein sequence ID" value="UPK93498.1"/>
    <property type="molecule type" value="Genomic_DNA"/>
</dbReference>
<dbReference type="Proteomes" id="UP000830768">
    <property type="component" value="Chromosome 4"/>
</dbReference>
<keyword evidence="2" id="KW-1185">Reference proteome</keyword>
<organism evidence="1 2">
    <name type="scientific">Fusarium solani subsp. cucurbitae</name>
    <name type="common">Neocosmosporum cucurbitae</name>
    <dbReference type="NCBI Taxonomy" id="2747967"/>
    <lineage>
        <taxon>Eukaryota</taxon>
        <taxon>Fungi</taxon>
        <taxon>Dikarya</taxon>
        <taxon>Ascomycota</taxon>
        <taxon>Pezizomycotina</taxon>
        <taxon>Sordariomycetes</taxon>
        <taxon>Hypocreomycetidae</taxon>
        <taxon>Hypocreales</taxon>
        <taxon>Nectriaceae</taxon>
        <taxon>Fusarium</taxon>
        <taxon>Fusarium solani species complex</taxon>
    </lineage>
</organism>
<sequence length="474" mass="54011">MAPEIMTVTTPVKPKFKRAFSHKVRTGCITWIRRVKCDEEKPICRRCINDKFKCDGYAMPEKRKNARSKAKTEPVMAQQTKLPPAIREAMFSTDWERFYFHHFLHWTAKQLLTSPDSSNFWLRHAFPLAHHCEAVRYSMVAVGASHRLFMARSAAHLKPFELERIAIHQYNKAIAVIMPSMSADSVYNRHCILICCLLFVSVEGLMGRYDDLLRHLRSGNQLLSSSLNGFTPDEVVVNEKLVDMFSRLSTESSNFCQKNIASGVSLWYQANANPNMMSAHPFRDLDEASYELQRLSVRRTDNAWYSRVECEDDDTDDVESEKRLAMIHENFAAWNSRFEAMNCLNQTNVPAESSSQLRNLCLAQQFWKLTSAVLTPDEPISGPISDPTFFYDFMTAATSAAEPLIAMNQPTFSLDGDLISGLNFVAALAIHPSVADVKIQALDLLRRLNRREGVWDSRDVVRLYELMAAADDES</sequence>
<reference evidence="1" key="1">
    <citation type="submission" date="2021-11" db="EMBL/GenBank/DDBJ databases">
        <title>Fusarium solani-melongenae Genome sequencing and assembly.</title>
        <authorList>
            <person name="Xie S."/>
            <person name="Huang L."/>
            <person name="Zhang X."/>
        </authorList>
    </citation>
    <scope>NUCLEOTIDE SEQUENCE</scope>
    <source>
        <strain evidence="1">CRI 24-3</strain>
    </source>
</reference>
<accession>A0ACD3Z061</accession>
<name>A0ACD3Z061_FUSSC</name>
<proteinExistence type="predicted"/>
<gene>
    <name evidence="1" type="ORF">LCI18_004433</name>
</gene>
<protein>
    <submittedName>
        <fullName evidence="1">Uncharacterized protein</fullName>
    </submittedName>
</protein>
<evidence type="ECO:0000313" key="2">
    <source>
        <dbReference type="Proteomes" id="UP000830768"/>
    </source>
</evidence>
<evidence type="ECO:0000313" key="1">
    <source>
        <dbReference type="EMBL" id="UPK93498.1"/>
    </source>
</evidence>